<sequence length="69" mass="7738">MGKDKLEGWAQIECYLGISRNTILARGYPIRKDGGVFAYKPELDKHGKSKPIKKPSDNLSQSLTVFDNL</sequence>
<reference evidence="2" key="1">
    <citation type="submission" date="2016-11" db="EMBL/GenBank/DDBJ databases">
        <authorList>
            <person name="Jaros S."/>
            <person name="Januszkiewicz K."/>
            <person name="Wedrychowicz H."/>
        </authorList>
    </citation>
    <scope>NUCLEOTIDE SEQUENCE [LARGE SCALE GENOMIC DNA]</scope>
    <source>
        <strain evidence="2">DSM 7057</strain>
    </source>
</reference>
<dbReference type="Proteomes" id="UP000182680">
    <property type="component" value="Unassembled WGS sequence"/>
</dbReference>
<dbReference type="EMBL" id="FPIW01000005">
    <property type="protein sequence ID" value="SFW23117.1"/>
    <property type="molecule type" value="Genomic_DNA"/>
</dbReference>
<protein>
    <submittedName>
        <fullName evidence="1">Uncharacterized protein</fullName>
    </submittedName>
</protein>
<dbReference type="AlphaFoldDB" id="A0AA94L1B2"/>
<name>A0AA94L1B2_DESDE</name>
<organism evidence="1 2">
    <name type="scientific">Desulfovibrio desulfuricans</name>
    <dbReference type="NCBI Taxonomy" id="876"/>
    <lineage>
        <taxon>Bacteria</taxon>
        <taxon>Pseudomonadati</taxon>
        <taxon>Thermodesulfobacteriota</taxon>
        <taxon>Desulfovibrionia</taxon>
        <taxon>Desulfovibrionales</taxon>
        <taxon>Desulfovibrionaceae</taxon>
        <taxon>Desulfovibrio</taxon>
    </lineage>
</organism>
<dbReference type="RefSeq" id="WP_072311272.1">
    <property type="nucleotide sequence ID" value="NZ_FPIW01000005.1"/>
</dbReference>
<evidence type="ECO:0000313" key="2">
    <source>
        <dbReference type="Proteomes" id="UP000182680"/>
    </source>
</evidence>
<evidence type="ECO:0000313" key="1">
    <source>
        <dbReference type="EMBL" id="SFW23117.1"/>
    </source>
</evidence>
<comment type="caution">
    <text evidence="1">The sequence shown here is derived from an EMBL/GenBank/DDBJ whole genome shotgun (WGS) entry which is preliminary data.</text>
</comment>
<accession>A0AA94L1B2</accession>
<proteinExistence type="predicted"/>
<gene>
    <name evidence="1" type="ORF">SAMN02910291_00480</name>
</gene>